<keyword evidence="2" id="KW-0001">2Fe-2S</keyword>
<name>A0A844H5W7_9RHOB</name>
<feature type="domain" description="Dimethylamine monooxygenase subunit DmmA-like N-terminal" evidence="8">
    <location>
        <begin position="11"/>
        <end position="123"/>
    </location>
</feature>
<keyword evidence="3" id="KW-0479">Metal-binding</keyword>
<gene>
    <name evidence="9" type="ORF">GL279_16360</name>
</gene>
<dbReference type="RefSeq" id="WP_155065677.1">
    <property type="nucleotide sequence ID" value="NZ_WMIF01000030.1"/>
</dbReference>
<dbReference type="InterPro" id="IPR054582">
    <property type="entry name" value="DmmA-like_N"/>
</dbReference>
<dbReference type="Pfam" id="PF22290">
    <property type="entry name" value="DmmA-like_N"/>
    <property type="match status" value="1"/>
</dbReference>
<evidence type="ECO:0000313" key="10">
    <source>
        <dbReference type="Proteomes" id="UP000442533"/>
    </source>
</evidence>
<evidence type="ECO:0000313" key="9">
    <source>
        <dbReference type="EMBL" id="MTH36172.1"/>
    </source>
</evidence>
<dbReference type="NCBIfam" id="NF041259">
    <property type="entry name" value="mono_DmmA_fam"/>
    <property type="match status" value="1"/>
</dbReference>
<comment type="caution">
    <text evidence="9">The sequence shown here is derived from an EMBL/GenBank/DDBJ whole genome shotgun (WGS) entry which is preliminary data.</text>
</comment>
<dbReference type="InterPro" id="IPR048037">
    <property type="entry name" value="DmmA-like_C"/>
</dbReference>
<keyword evidence="1" id="KW-0285">Flavoprotein</keyword>
<evidence type="ECO:0000256" key="4">
    <source>
        <dbReference type="ARBA" id="ARBA00023002"/>
    </source>
</evidence>
<dbReference type="AlphaFoldDB" id="A0A844H5W7"/>
<evidence type="ECO:0000259" key="8">
    <source>
        <dbReference type="Pfam" id="PF22290"/>
    </source>
</evidence>
<evidence type="ECO:0000256" key="6">
    <source>
        <dbReference type="ARBA" id="ARBA00023014"/>
    </source>
</evidence>
<keyword evidence="5" id="KW-0408">Iron</keyword>
<dbReference type="GO" id="GO:0051537">
    <property type="term" value="F:2 iron, 2 sulfur cluster binding"/>
    <property type="evidence" value="ECO:0007669"/>
    <property type="project" value="UniProtKB-KW"/>
</dbReference>
<reference evidence="9 10" key="1">
    <citation type="submission" date="2019-11" db="EMBL/GenBank/DDBJ databases">
        <authorList>
            <person name="Dong K."/>
        </authorList>
    </citation>
    <scope>NUCLEOTIDE SEQUENCE [LARGE SCALE GENOMIC DNA]</scope>
    <source>
        <strain evidence="9 10">JCM 17370</strain>
    </source>
</reference>
<evidence type="ECO:0000256" key="1">
    <source>
        <dbReference type="ARBA" id="ARBA00022630"/>
    </source>
</evidence>
<feature type="domain" description="Dimethylamine monooxygenase subunit DmmA-like C-terminal" evidence="7">
    <location>
        <begin position="138"/>
        <end position="181"/>
    </location>
</feature>
<keyword evidence="6" id="KW-0411">Iron-sulfur</keyword>
<organism evidence="9 10">
    <name type="scientific">Paracoccus limosus</name>
    <dbReference type="NCBI Taxonomy" id="913252"/>
    <lineage>
        <taxon>Bacteria</taxon>
        <taxon>Pseudomonadati</taxon>
        <taxon>Pseudomonadota</taxon>
        <taxon>Alphaproteobacteria</taxon>
        <taxon>Rhodobacterales</taxon>
        <taxon>Paracoccaceae</taxon>
        <taxon>Paracoccus</taxon>
    </lineage>
</organism>
<evidence type="ECO:0000256" key="2">
    <source>
        <dbReference type="ARBA" id="ARBA00022714"/>
    </source>
</evidence>
<dbReference type="GO" id="GO:0046872">
    <property type="term" value="F:metal ion binding"/>
    <property type="evidence" value="ECO:0007669"/>
    <property type="project" value="UniProtKB-KW"/>
</dbReference>
<evidence type="ECO:0000259" key="7">
    <source>
        <dbReference type="Pfam" id="PF22289"/>
    </source>
</evidence>
<dbReference type="Pfam" id="PF22289">
    <property type="entry name" value="DmmA-like_C"/>
    <property type="match status" value="1"/>
</dbReference>
<accession>A0A844H5W7</accession>
<evidence type="ECO:0000256" key="3">
    <source>
        <dbReference type="ARBA" id="ARBA00022723"/>
    </source>
</evidence>
<dbReference type="OrthoDB" id="6955242at2"/>
<proteinExistence type="predicted"/>
<sequence>MSTPPPTSTGFASRPLHAPLLARPCTAALMIADEAGASALLALAEATPELMPRTTVLLADAGVMNAALRARAPARLVETPLAGLEPALDALLAEARMGLQVHVAGSEGLIGRAVARLLAAGLPLGAIQSEHRGSPARRMQCVHCKTIAEDITTDPYTCPGCGRALYVREHFSRRLGAFQGVCIDAETPGEVPEPVEIQS</sequence>
<dbReference type="Proteomes" id="UP000442533">
    <property type="component" value="Unassembled WGS sequence"/>
</dbReference>
<keyword evidence="4" id="KW-0560">Oxidoreductase</keyword>
<protein>
    <submittedName>
        <fullName evidence="9">Uncharacterized protein</fullName>
    </submittedName>
</protein>
<dbReference type="GO" id="GO:0016491">
    <property type="term" value="F:oxidoreductase activity"/>
    <property type="evidence" value="ECO:0007669"/>
    <property type="project" value="UniProtKB-KW"/>
</dbReference>
<dbReference type="EMBL" id="WMIF01000030">
    <property type="protein sequence ID" value="MTH36172.1"/>
    <property type="molecule type" value="Genomic_DNA"/>
</dbReference>
<keyword evidence="10" id="KW-1185">Reference proteome</keyword>
<evidence type="ECO:0000256" key="5">
    <source>
        <dbReference type="ARBA" id="ARBA00023004"/>
    </source>
</evidence>